<dbReference type="PANTHER" id="PTHR47326:SF1">
    <property type="entry name" value="HTH PSQ-TYPE DOMAIN-CONTAINING PROTEIN"/>
    <property type="match status" value="1"/>
</dbReference>
<evidence type="ECO:0000313" key="1">
    <source>
        <dbReference type="EMBL" id="KAJ8943505.1"/>
    </source>
</evidence>
<dbReference type="Proteomes" id="UP001162162">
    <property type="component" value="Unassembled WGS sequence"/>
</dbReference>
<dbReference type="GO" id="GO:0003676">
    <property type="term" value="F:nucleic acid binding"/>
    <property type="evidence" value="ECO:0007669"/>
    <property type="project" value="InterPro"/>
</dbReference>
<keyword evidence="2" id="KW-1185">Reference proteome</keyword>
<dbReference type="Gene3D" id="3.30.420.10">
    <property type="entry name" value="Ribonuclease H-like superfamily/Ribonuclease H"/>
    <property type="match status" value="1"/>
</dbReference>
<protein>
    <recommendedName>
        <fullName evidence="3">Transposase</fullName>
    </recommendedName>
</protein>
<evidence type="ECO:0008006" key="3">
    <source>
        <dbReference type="Google" id="ProtNLM"/>
    </source>
</evidence>
<dbReference type="EMBL" id="JAPWTK010000287">
    <property type="protein sequence ID" value="KAJ8943505.1"/>
    <property type="molecule type" value="Genomic_DNA"/>
</dbReference>
<proteinExistence type="predicted"/>
<evidence type="ECO:0000313" key="2">
    <source>
        <dbReference type="Proteomes" id="UP001162162"/>
    </source>
</evidence>
<organism evidence="1 2">
    <name type="scientific">Aromia moschata</name>
    <dbReference type="NCBI Taxonomy" id="1265417"/>
    <lineage>
        <taxon>Eukaryota</taxon>
        <taxon>Metazoa</taxon>
        <taxon>Ecdysozoa</taxon>
        <taxon>Arthropoda</taxon>
        <taxon>Hexapoda</taxon>
        <taxon>Insecta</taxon>
        <taxon>Pterygota</taxon>
        <taxon>Neoptera</taxon>
        <taxon>Endopterygota</taxon>
        <taxon>Coleoptera</taxon>
        <taxon>Polyphaga</taxon>
        <taxon>Cucujiformia</taxon>
        <taxon>Chrysomeloidea</taxon>
        <taxon>Cerambycidae</taxon>
        <taxon>Cerambycinae</taxon>
        <taxon>Callichromatini</taxon>
        <taxon>Aromia</taxon>
    </lineage>
</organism>
<dbReference type="InterPro" id="IPR036397">
    <property type="entry name" value="RNaseH_sf"/>
</dbReference>
<dbReference type="PANTHER" id="PTHR47326">
    <property type="entry name" value="TRANSPOSABLE ELEMENT TC3 TRANSPOSASE-LIKE PROTEIN"/>
    <property type="match status" value="1"/>
</dbReference>
<gene>
    <name evidence="1" type="ORF">NQ318_016285</name>
</gene>
<comment type="caution">
    <text evidence="1">The sequence shown here is derived from an EMBL/GenBank/DDBJ whole genome shotgun (WGS) entry which is preliminary data.</text>
</comment>
<dbReference type="AlphaFoldDB" id="A0AAV8XWS3"/>
<accession>A0AAV8XWS3</accession>
<sequence>MPATKYNNNCRTRCQLKCQRMPIGESRVEKSMISKILCRNIRSNENVFKKPGTKKQFIINEATEIDVIAYCEAQPNNSITDLMQESGLCLGTIHNILKKYKFVPYRYRATQTLVPGDQERRIQFCQWFINKIRPNDNFWRLILWIDESIFSNKGMFSRKNSYCWSRENLYASSVLVTRRDALVLMFGPVFYQGALTGERYAEMLTATLREFLDYLNLIDIDKRSTFNKMKLLPIIFVFHA</sequence>
<name>A0AAV8XWS3_9CUCU</name>
<reference evidence="1" key="1">
    <citation type="journal article" date="2023" name="Insect Mol. Biol.">
        <title>Genome sequencing provides insights into the evolution of gene families encoding plant cell wall-degrading enzymes in longhorned beetles.</title>
        <authorList>
            <person name="Shin N.R."/>
            <person name="Okamura Y."/>
            <person name="Kirsch R."/>
            <person name="Pauchet Y."/>
        </authorList>
    </citation>
    <scope>NUCLEOTIDE SEQUENCE</scope>
    <source>
        <strain evidence="1">AMC_N1</strain>
    </source>
</reference>